<sequence length="501" mass="56427">MQLIQKLRDDQKCVKKVEPSSRSNAIEDIISIGSFVEALGLNHYVLCSTTKNGDEKLNEDIHSKTNKELVDQEDQAFFEELEKLKRQEKEANDAAKILRKTTPVNTASTPVKTTRLSRNVNAAGLSSPDLLTYANQDDYQIPSLEDIYAVPNDEIFTSASSDAEGFIDPKFLMKLYKVVKALYGLHQAPRAWYATLSTFLMKIGYIRGIINKTLFIKKDQKDIMLTASNPIETKKPLVKDAKATDLDVHLYRSMIGSLMYLTTSRPDIIYVVYACSRFQVTPKTSHLQVVKRIFRRLITWQCKKQTIVATSTTEAEYVAVGNCYGQVSWIQNQMLDYGFNFINIKIYIDNESTIWEDKNAKTRLNIEEGNFNKLDDLVGEGTDYAVNKRRSTGKIKVLNVEAEGVSAAGETLSTATLAVSTVSKELDSLKQTGFGKDFSNPLMVDSLPKNYMAINAPCHCNKALAILEQMATGKETSNPFMNVKDDKVSNEFKFIKEKIRE</sequence>
<proteinExistence type="predicted"/>
<evidence type="ECO:0000259" key="1">
    <source>
        <dbReference type="Pfam" id="PF07727"/>
    </source>
</evidence>
<organism evidence="2">
    <name type="scientific">Tanacetum cinerariifolium</name>
    <name type="common">Dalmatian daisy</name>
    <name type="synonym">Chrysanthemum cinerariifolium</name>
    <dbReference type="NCBI Taxonomy" id="118510"/>
    <lineage>
        <taxon>Eukaryota</taxon>
        <taxon>Viridiplantae</taxon>
        <taxon>Streptophyta</taxon>
        <taxon>Embryophyta</taxon>
        <taxon>Tracheophyta</taxon>
        <taxon>Spermatophyta</taxon>
        <taxon>Magnoliopsida</taxon>
        <taxon>eudicotyledons</taxon>
        <taxon>Gunneridae</taxon>
        <taxon>Pentapetalae</taxon>
        <taxon>asterids</taxon>
        <taxon>campanulids</taxon>
        <taxon>Asterales</taxon>
        <taxon>Asteraceae</taxon>
        <taxon>Asteroideae</taxon>
        <taxon>Anthemideae</taxon>
        <taxon>Anthemidinae</taxon>
        <taxon>Tanacetum</taxon>
    </lineage>
</organism>
<name>A0A6L2J960_TANCI</name>
<dbReference type="Pfam" id="PF07727">
    <property type="entry name" value="RVT_2"/>
    <property type="match status" value="1"/>
</dbReference>
<dbReference type="PANTHER" id="PTHR11439">
    <property type="entry name" value="GAG-POL-RELATED RETROTRANSPOSON"/>
    <property type="match status" value="1"/>
</dbReference>
<accession>A0A6L2J960</accession>
<dbReference type="PANTHER" id="PTHR11439:SF509">
    <property type="entry name" value="RNA-DIRECTED DNA POLYMERASE"/>
    <property type="match status" value="1"/>
</dbReference>
<dbReference type="AlphaFoldDB" id="A0A6L2J960"/>
<feature type="domain" description="Reverse transcriptase Ty1/copia-type" evidence="1">
    <location>
        <begin position="165"/>
        <end position="223"/>
    </location>
</feature>
<dbReference type="CDD" id="cd09272">
    <property type="entry name" value="RNase_HI_RT_Ty1"/>
    <property type="match status" value="1"/>
</dbReference>
<dbReference type="InterPro" id="IPR013103">
    <property type="entry name" value="RVT_2"/>
</dbReference>
<dbReference type="EMBL" id="BKCJ010000426">
    <property type="protein sequence ID" value="GEU33087.1"/>
    <property type="molecule type" value="Genomic_DNA"/>
</dbReference>
<gene>
    <name evidence="2" type="ORF">Tci_005065</name>
</gene>
<protein>
    <recommendedName>
        <fullName evidence="1">Reverse transcriptase Ty1/copia-type domain-containing protein</fullName>
    </recommendedName>
</protein>
<reference evidence="2" key="1">
    <citation type="journal article" date="2019" name="Sci. Rep.">
        <title>Draft genome of Tanacetum cinerariifolium, the natural source of mosquito coil.</title>
        <authorList>
            <person name="Yamashiro T."/>
            <person name="Shiraishi A."/>
            <person name="Satake H."/>
            <person name="Nakayama K."/>
        </authorList>
    </citation>
    <scope>NUCLEOTIDE SEQUENCE</scope>
</reference>
<comment type="caution">
    <text evidence="2">The sequence shown here is derived from an EMBL/GenBank/DDBJ whole genome shotgun (WGS) entry which is preliminary data.</text>
</comment>
<evidence type="ECO:0000313" key="2">
    <source>
        <dbReference type="EMBL" id="GEU33087.1"/>
    </source>
</evidence>